<dbReference type="STRING" id="1850246.LPB138_07460"/>
<dbReference type="EMBL" id="CP017478">
    <property type="protein sequence ID" value="AOW20522.1"/>
    <property type="molecule type" value="Genomic_DNA"/>
</dbReference>
<dbReference type="GO" id="GO:0005886">
    <property type="term" value="C:plasma membrane"/>
    <property type="evidence" value="ECO:0007669"/>
    <property type="project" value="TreeGrafter"/>
</dbReference>
<evidence type="ECO:0000256" key="1">
    <source>
        <dbReference type="ARBA" id="ARBA00004141"/>
    </source>
</evidence>
<gene>
    <name evidence="7" type="ORF">LPB138_07460</name>
</gene>
<dbReference type="Proteomes" id="UP000176050">
    <property type="component" value="Chromosome"/>
</dbReference>
<evidence type="ECO:0000256" key="6">
    <source>
        <dbReference type="SAM" id="Phobius"/>
    </source>
</evidence>
<keyword evidence="8" id="KW-1185">Reference proteome</keyword>
<evidence type="ECO:0000256" key="5">
    <source>
        <dbReference type="ARBA" id="ARBA00023136"/>
    </source>
</evidence>
<name>A0A1D8P7K0_9FLAO</name>
<dbReference type="AlphaFoldDB" id="A0A1D8P7K0"/>
<keyword evidence="4 6" id="KW-1133">Transmembrane helix</keyword>
<evidence type="ECO:0000313" key="7">
    <source>
        <dbReference type="EMBL" id="AOW20522.1"/>
    </source>
</evidence>
<evidence type="ECO:0000256" key="4">
    <source>
        <dbReference type="ARBA" id="ARBA00022989"/>
    </source>
</evidence>
<keyword evidence="5 6" id="KW-0472">Membrane</keyword>
<evidence type="ECO:0000313" key="8">
    <source>
        <dbReference type="Proteomes" id="UP000176050"/>
    </source>
</evidence>
<dbReference type="KEGG" id="lul:LPB138_07460"/>
<dbReference type="RefSeq" id="WP_070236665.1">
    <property type="nucleotide sequence ID" value="NZ_CP017478.1"/>
</dbReference>
<organism evidence="7 8">
    <name type="scientific">Urechidicola croceus</name>
    <dbReference type="NCBI Taxonomy" id="1850246"/>
    <lineage>
        <taxon>Bacteria</taxon>
        <taxon>Pseudomonadati</taxon>
        <taxon>Bacteroidota</taxon>
        <taxon>Flavobacteriia</taxon>
        <taxon>Flavobacteriales</taxon>
        <taxon>Flavobacteriaceae</taxon>
        <taxon>Urechidicola</taxon>
    </lineage>
</organism>
<dbReference type="PANTHER" id="PTHR43461">
    <property type="entry name" value="TRANSMEMBRANE PROTEIN 256"/>
    <property type="match status" value="1"/>
</dbReference>
<feature type="transmembrane region" description="Helical" evidence="6">
    <location>
        <begin position="71"/>
        <end position="92"/>
    </location>
</feature>
<dbReference type="PANTHER" id="PTHR43461:SF1">
    <property type="entry name" value="TRANSMEMBRANE PROTEIN 256"/>
    <property type="match status" value="1"/>
</dbReference>
<keyword evidence="3 6" id="KW-0812">Transmembrane</keyword>
<proteinExistence type="inferred from homology"/>
<evidence type="ECO:0008006" key="9">
    <source>
        <dbReference type="Google" id="ProtNLM"/>
    </source>
</evidence>
<feature type="transmembrane region" description="Helical" evidence="6">
    <location>
        <begin position="47"/>
        <end position="64"/>
    </location>
</feature>
<accession>A0A1D8P7K0</accession>
<dbReference type="OrthoDB" id="9802121at2"/>
<evidence type="ECO:0000256" key="3">
    <source>
        <dbReference type="ARBA" id="ARBA00022692"/>
    </source>
</evidence>
<dbReference type="InterPro" id="IPR006696">
    <property type="entry name" value="DUF423"/>
</dbReference>
<reference evidence="7 8" key="1">
    <citation type="submission" date="2016-10" db="EMBL/GenBank/DDBJ databases">
        <title>Lutibacter sp. LPB0138, isolated from marine gastropod.</title>
        <authorList>
            <person name="Kim E."/>
            <person name="Yi H."/>
        </authorList>
    </citation>
    <scope>NUCLEOTIDE SEQUENCE [LARGE SCALE GENOMIC DNA]</scope>
    <source>
        <strain evidence="7 8">LPB0138</strain>
    </source>
</reference>
<sequence>MKNKNLTLTSILGALTIVLGAFGAHTLKEKLGVNEFQNFETGVRYQMYHVIVLLIINMYSNFSAKTKNGVSALFFLGILFFSGSLYAISAGGVSPKNIWFITPIGGLFFILGWIKLSISFLKMK</sequence>
<comment type="subcellular location">
    <subcellularLocation>
        <location evidence="1">Membrane</location>
        <topology evidence="1">Multi-pass membrane protein</topology>
    </subcellularLocation>
</comment>
<feature type="transmembrane region" description="Helical" evidence="6">
    <location>
        <begin position="98"/>
        <end position="118"/>
    </location>
</feature>
<evidence type="ECO:0000256" key="2">
    <source>
        <dbReference type="ARBA" id="ARBA00009694"/>
    </source>
</evidence>
<dbReference type="Pfam" id="PF04241">
    <property type="entry name" value="DUF423"/>
    <property type="match status" value="1"/>
</dbReference>
<protein>
    <recommendedName>
        <fullName evidence="9">DUF423 domain-containing protein</fullName>
    </recommendedName>
</protein>
<comment type="similarity">
    <text evidence="2">Belongs to the UPF0382 family.</text>
</comment>